<accession>A0A6G0T0R7</accession>
<evidence type="ECO:0000313" key="1">
    <source>
        <dbReference type="EMBL" id="KAE9523497.1"/>
    </source>
</evidence>
<protein>
    <recommendedName>
        <fullName evidence="3">Reverse transcriptase domain-containing protein</fullName>
    </recommendedName>
</protein>
<dbReference type="EMBL" id="VYZN01000079">
    <property type="protein sequence ID" value="KAE9523497.1"/>
    <property type="molecule type" value="Genomic_DNA"/>
</dbReference>
<evidence type="ECO:0008006" key="3">
    <source>
        <dbReference type="Google" id="ProtNLM"/>
    </source>
</evidence>
<proteinExistence type="predicted"/>
<dbReference type="Proteomes" id="UP000475862">
    <property type="component" value="Unassembled WGS sequence"/>
</dbReference>
<dbReference type="AlphaFoldDB" id="A0A6G0T0R7"/>
<gene>
    <name evidence="1" type="ORF">AGLY_016049</name>
</gene>
<keyword evidence="2" id="KW-1185">Reference proteome</keyword>
<sequence>MSNIANKISMKLKTYQLAKINQHTVHIVESSNRLKQDARYYNILSSSRIHRNVREDLLYISKFTVPLVLLLQMFLDEIIDMFVPKKKLKFAENIPWFMITSFRSRSNNFFDCNINGVPLLKITDVIKHLVKAFKLVEFLYRSCVGFNDKNTFISIYCSLKVLNKFLRFLAFKCYIPRTPHTSYHPLLSYLNFESLEKRRIRLYLYFIFTLLNSYVDYPSFLN</sequence>
<reference evidence="1 2" key="1">
    <citation type="submission" date="2019-08" db="EMBL/GenBank/DDBJ databases">
        <title>The genome of the soybean aphid Biotype 1, its phylome, world population structure and adaptation to the North American continent.</title>
        <authorList>
            <person name="Giordano R."/>
            <person name="Donthu R.K."/>
            <person name="Hernandez A.G."/>
            <person name="Wright C.L."/>
            <person name="Zimin A.V."/>
        </authorList>
    </citation>
    <scope>NUCLEOTIDE SEQUENCE [LARGE SCALE GENOMIC DNA]</scope>
    <source>
        <tissue evidence="1">Whole aphids</tissue>
    </source>
</reference>
<comment type="caution">
    <text evidence="1">The sequence shown here is derived from an EMBL/GenBank/DDBJ whole genome shotgun (WGS) entry which is preliminary data.</text>
</comment>
<evidence type="ECO:0000313" key="2">
    <source>
        <dbReference type="Proteomes" id="UP000475862"/>
    </source>
</evidence>
<name>A0A6G0T0R7_APHGL</name>
<dbReference type="OrthoDB" id="426210at2759"/>
<organism evidence="1 2">
    <name type="scientific">Aphis glycines</name>
    <name type="common">Soybean aphid</name>
    <dbReference type="NCBI Taxonomy" id="307491"/>
    <lineage>
        <taxon>Eukaryota</taxon>
        <taxon>Metazoa</taxon>
        <taxon>Ecdysozoa</taxon>
        <taxon>Arthropoda</taxon>
        <taxon>Hexapoda</taxon>
        <taxon>Insecta</taxon>
        <taxon>Pterygota</taxon>
        <taxon>Neoptera</taxon>
        <taxon>Paraneoptera</taxon>
        <taxon>Hemiptera</taxon>
        <taxon>Sternorrhyncha</taxon>
        <taxon>Aphidomorpha</taxon>
        <taxon>Aphidoidea</taxon>
        <taxon>Aphididae</taxon>
        <taxon>Aphidini</taxon>
        <taxon>Aphis</taxon>
        <taxon>Aphis</taxon>
    </lineage>
</organism>